<gene>
    <name evidence="18" type="primary">pnpS</name>
    <name evidence="18" type="ORF">ACFFHM_22960</name>
</gene>
<evidence type="ECO:0000256" key="11">
    <source>
        <dbReference type="ARBA" id="ARBA00022989"/>
    </source>
</evidence>
<evidence type="ECO:0000256" key="12">
    <source>
        <dbReference type="ARBA" id="ARBA00023012"/>
    </source>
</evidence>
<evidence type="ECO:0000313" key="18">
    <source>
        <dbReference type="EMBL" id="MFC0473282.1"/>
    </source>
</evidence>
<dbReference type="InterPro" id="IPR013767">
    <property type="entry name" value="PAS_fold"/>
</dbReference>
<feature type="transmembrane region" description="Helical" evidence="14">
    <location>
        <begin position="9"/>
        <end position="31"/>
    </location>
</feature>
<dbReference type="InterPro" id="IPR003661">
    <property type="entry name" value="HisK_dim/P_dom"/>
</dbReference>
<keyword evidence="7 14" id="KW-0812">Transmembrane</keyword>
<keyword evidence="4" id="KW-1003">Cell membrane</keyword>
<dbReference type="CDD" id="cd06225">
    <property type="entry name" value="HAMP"/>
    <property type="match status" value="1"/>
</dbReference>
<feature type="transmembrane region" description="Helical" evidence="14">
    <location>
        <begin position="163"/>
        <end position="184"/>
    </location>
</feature>
<comment type="catalytic activity">
    <reaction evidence="1">
        <text>ATP + protein L-histidine = ADP + protein N-phospho-L-histidine.</text>
        <dbReference type="EC" id="2.7.13.3"/>
    </reaction>
</comment>
<dbReference type="InterPro" id="IPR050351">
    <property type="entry name" value="BphY/WalK/GraS-like"/>
</dbReference>
<keyword evidence="8" id="KW-0547">Nucleotide-binding</keyword>
<dbReference type="SUPFAM" id="SSF103190">
    <property type="entry name" value="Sensory domain-like"/>
    <property type="match status" value="1"/>
</dbReference>
<comment type="subcellular location">
    <subcellularLocation>
        <location evidence="2">Cell membrane</location>
        <topology evidence="2">Multi-pass membrane protein</topology>
    </subcellularLocation>
</comment>
<reference evidence="18 19" key="1">
    <citation type="submission" date="2024-09" db="EMBL/GenBank/DDBJ databases">
        <authorList>
            <person name="Sun Q."/>
            <person name="Mori K."/>
        </authorList>
    </citation>
    <scope>NUCLEOTIDE SEQUENCE [LARGE SCALE GENOMIC DNA]</scope>
    <source>
        <strain evidence="18 19">NCAIM B.02610</strain>
    </source>
</reference>
<sequence length="591" mass="67408">MYKLRFKIIIAVLSITLIVLTGVGFVIGQLYESFYLNNLTERVEKEAYLASYKLAEQPLISERAQSLAVEVSEMLEARVTIILSDGTVIGESETDPATMDNHIIRPEIAAIERGEEGTAIRYSETVQDELLYYAVEIMDDNNNRVGYLRLGLSTQTLDDMTEMIWWILAVSFAVAFFIIVTITYRVTNEMIRPIESATVVANELAEGNFQARTAEGKRDEIGQLTRSINILAFNLEQLTKRHQAQKERMETLIDNMGSGLILINIKGDISLINRTCREIFEEDTDRWLNHLYHDVIKHKELIKIVQMIFITEQKQRMQIYFPVHSEIRHFEVYAAPVMSSLGKLKGIVLVLHDITELKKLEQVRTDFVANVSHELKTPVTSIKGFTETLLDGAMNTESLREKFLTIIAKESERLQSLIQDLLDLSRIEQSYFRLNWQRTNLRLTIEEVIELLKKKAVEKQIELNVMIEGDVTLDGDGERLKQIAINLINNGIMYTPVGGVIRVSLKGEEEQIEMKISDTGVGITEKELPRIFERFYRVDRARSRNSGGTGLGLAIVKHLVEAHHGKITVESEVGKGTTFTILFKRNRLDIE</sequence>
<dbReference type="Pfam" id="PF00512">
    <property type="entry name" value="HisKA"/>
    <property type="match status" value="1"/>
</dbReference>
<keyword evidence="9 18" id="KW-0418">Kinase</keyword>
<feature type="domain" description="HAMP" evidence="17">
    <location>
        <begin position="188"/>
        <end position="240"/>
    </location>
</feature>
<dbReference type="NCBIfam" id="NF046044">
    <property type="entry name" value="PnpS"/>
    <property type="match status" value="1"/>
</dbReference>
<dbReference type="InterPro" id="IPR005467">
    <property type="entry name" value="His_kinase_dom"/>
</dbReference>
<dbReference type="SUPFAM" id="SSF47384">
    <property type="entry name" value="Homodimeric domain of signal transducing histidine kinase"/>
    <property type="match status" value="1"/>
</dbReference>
<evidence type="ECO:0000256" key="10">
    <source>
        <dbReference type="ARBA" id="ARBA00022840"/>
    </source>
</evidence>
<evidence type="ECO:0000256" key="5">
    <source>
        <dbReference type="ARBA" id="ARBA00022553"/>
    </source>
</evidence>
<evidence type="ECO:0000256" key="8">
    <source>
        <dbReference type="ARBA" id="ARBA00022741"/>
    </source>
</evidence>
<evidence type="ECO:0000256" key="1">
    <source>
        <dbReference type="ARBA" id="ARBA00000085"/>
    </source>
</evidence>
<evidence type="ECO:0000259" key="16">
    <source>
        <dbReference type="PROSITE" id="PS50113"/>
    </source>
</evidence>
<dbReference type="InterPro" id="IPR003660">
    <property type="entry name" value="HAMP_dom"/>
</dbReference>
<dbReference type="CDD" id="cd00082">
    <property type="entry name" value="HisKA"/>
    <property type="match status" value="1"/>
</dbReference>
<dbReference type="PANTHER" id="PTHR45453:SF1">
    <property type="entry name" value="PHOSPHATE REGULON SENSOR PROTEIN PHOR"/>
    <property type="match status" value="1"/>
</dbReference>
<dbReference type="CDD" id="cd00130">
    <property type="entry name" value="PAS"/>
    <property type="match status" value="1"/>
</dbReference>
<dbReference type="Pfam" id="PF00989">
    <property type="entry name" value="PAS"/>
    <property type="match status" value="1"/>
</dbReference>
<evidence type="ECO:0000256" key="2">
    <source>
        <dbReference type="ARBA" id="ARBA00004651"/>
    </source>
</evidence>
<dbReference type="Pfam" id="PF00672">
    <property type="entry name" value="HAMP"/>
    <property type="match status" value="1"/>
</dbReference>
<dbReference type="Gene3D" id="3.30.565.10">
    <property type="entry name" value="Histidine kinase-like ATPase, C-terminal domain"/>
    <property type="match status" value="1"/>
</dbReference>
<dbReference type="SUPFAM" id="SSF158472">
    <property type="entry name" value="HAMP domain-like"/>
    <property type="match status" value="1"/>
</dbReference>
<organism evidence="18 19">
    <name type="scientific">Halalkalibacter kiskunsagensis</name>
    <dbReference type="NCBI Taxonomy" id="1548599"/>
    <lineage>
        <taxon>Bacteria</taxon>
        <taxon>Bacillati</taxon>
        <taxon>Bacillota</taxon>
        <taxon>Bacilli</taxon>
        <taxon>Bacillales</taxon>
        <taxon>Bacillaceae</taxon>
        <taxon>Halalkalibacter</taxon>
    </lineage>
</organism>
<evidence type="ECO:0000256" key="9">
    <source>
        <dbReference type="ARBA" id="ARBA00022777"/>
    </source>
</evidence>
<keyword evidence="6" id="KW-0808">Transferase</keyword>
<dbReference type="InterPro" id="IPR003594">
    <property type="entry name" value="HATPase_dom"/>
</dbReference>
<dbReference type="EC" id="2.7.13.3" evidence="3"/>
<keyword evidence="12" id="KW-0902">Two-component regulatory system</keyword>
<dbReference type="RefSeq" id="WP_335960127.1">
    <property type="nucleotide sequence ID" value="NZ_JAXBLX010000008.1"/>
</dbReference>
<dbReference type="PRINTS" id="PR00344">
    <property type="entry name" value="BCTRLSENSOR"/>
</dbReference>
<keyword evidence="5" id="KW-0597">Phosphoprotein</keyword>
<evidence type="ECO:0000256" key="3">
    <source>
        <dbReference type="ARBA" id="ARBA00012438"/>
    </source>
</evidence>
<dbReference type="NCBIfam" id="TIGR00229">
    <property type="entry name" value="sensory_box"/>
    <property type="match status" value="1"/>
</dbReference>
<dbReference type="InterPro" id="IPR036890">
    <property type="entry name" value="HATPase_C_sf"/>
</dbReference>
<evidence type="ECO:0000256" key="6">
    <source>
        <dbReference type="ARBA" id="ARBA00022679"/>
    </source>
</evidence>
<keyword evidence="19" id="KW-1185">Reference proteome</keyword>
<dbReference type="InterPro" id="IPR035965">
    <property type="entry name" value="PAS-like_dom_sf"/>
</dbReference>
<evidence type="ECO:0000256" key="14">
    <source>
        <dbReference type="SAM" id="Phobius"/>
    </source>
</evidence>
<dbReference type="GO" id="GO:0016301">
    <property type="term" value="F:kinase activity"/>
    <property type="evidence" value="ECO:0007669"/>
    <property type="project" value="UniProtKB-KW"/>
</dbReference>
<dbReference type="InterPro" id="IPR029151">
    <property type="entry name" value="Sensor-like_sf"/>
</dbReference>
<dbReference type="SMART" id="SM00091">
    <property type="entry name" value="PAS"/>
    <property type="match status" value="1"/>
</dbReference>
<dbReference type="Proteomes" id="UP001589838">
    <property type="component" value="Unassembled WGS sequence"/>
</dbReference>
<accession>A0ABV6KJY9</accession>
<proteinExistence type="predicted"/>
<dbReference type="SUPFAM" id="SSF55785">
    <property type="entry name" value="PYP-like sensor domain (PAS domain)"/>
    <property type="match status" value="1"/>
</dbReference>
<dbReference type="CDD" id="cd00075">
    <property type="entry name" value="HATPase"/>
    <property type="match status" value="1"/>
</dbReference>
<evidence type="ECO:0000256" key="13">
    <source>
        <dbReference type="ARBA" id="ARBA00023136"/>
    </source>
</evidence>
<evidence type="ECO:0000259" key="15">
    <source>
        <dbReference type="PROSITE" id="PS50109"/>
    </source>
</evidence>
<keyword evidence="11 14" id="KW-1133">Transmembrane helix</keyword>
<feature type="domain" description="Histidine kinase" evidence="15">
    <location>
        <begin position="370"/>
        <end position="587"/>
    </location>
</feature>
<dbReference type="SMART" id="SM00304">
    <property type="entry name" value="HAMP"/>
    <property type="match status" value="1"/>
</dbReference>
<dbReference type="InterPro" id="IPR000700">
    <property type="entry name" value="PAS-assoc_C"/>
</dbReference>
<evidence type="ECO:0000259" key="17">
    <source>
        <dbReference type="PROSITE" id="PS50885"/>
    </source>
</evidence>
<feature type="domain" description="PAC" evidence="16">
    <location>
        <begin position="313"/>
        <end position="366"/>
    </location>
</feature>
<dbReference type="InterPro" id="IPR036097">
    <property type="entry name" value="HisK_dim/P_sf"/>
</dbReference>
<dbReference type="PROSITE" id="PS50113">
    <property type="entry name" value="PAC"/>
    <property type="match status" value="1"/>
</dbReference>
<dbReference type="Gene3D" id="3.30.450.20">
    <property type="entry name" value="PAS domain"/>
    <property type="match status" value="2"/>
</dbReference>
<keyword evidence="10" id="KW-0067">ATP-binding</keyword>
<protein>
    <recommendedName>
        <fullName evidence="3">histidine kinase</fullName>
        <ecNumber evidence="3">2.7.13.3</ecNumber>
    </recommendedName>
</protein>
<dbReference type="SUPFAM" id="SSF55874">
    <property type="entry name" value="ATPase domain of HSP90 chaperone/DNA topoisomerase II/histidine kinase"/>
    <property type="match status" value="1"/>
</dbReference>
<dbReference type="InterPro" id="IPR031967">
    <property type="entry name" value="PhoR_single_Cache-like_dom"/>
</dbReference>
<name>A0ABV6KJY9_9BACI</name>
<dbReference type="InterPro" id="IPR004358">
    <property type="entry name" value="Sig_transdc_His_kin-like_C"/>
</dbReference>
<dbReference type="PROSITE" id="PS50885">
    <property type="entry name" value="HAMP"/>
    <property type="match status" value="1"/>
</dbReference>
<dbReference type="Gene3D" id="6.10.340.10">
    <property type="match status" value="1"/>
</dbReference>
<keyword evidence="13 14" id="KW-0472">Membrane</keyword>
<dbReference type="Pfam" id="PF16736">
    <property type="entry name" value="sCache_like"/>
    <property type="match status" value="1"/>
</dbReference>
<dbReference type="EMBL" id="JBHLUX010000092">
    <property type="protein sequence ID" value="MFC0473282.1"/>
    <property type="molecule type" value="Genomic_DNA"/>
</dbReference>
<comment type="caution">
    <text evidence="18">The sequence shown here is derived from an EMBL/GenBank/DDBJ whole genome shotgun (WGS) entry which is preliminary data.</text>
</comment>
<evidence type="ECO:0000256" key="4">
    <source>
        <dbReference type="ARBA" id="ARBA00022475"/>
    </source>
</evidence>
<evidence type="ECO:0000256" key="7">
    <source>
        <dbReference type="ARBA" id="ARBA00022692"/>
    </source>
</evidence>
<dbReference type="InterPro" id="IPR000014">
    <property type="entry name" value="PAS"/>
</dbReference>
<dbReference type="Pfam" id="PF02518">
    <property type="entry name" value="HATPase_c"/>
    <property type="match status" value="1"/>
</dbReference>
<dbReference type="SMART" id="SM00387">
    <property type="entry name" value="HATPase_c"/>
    <property type="match status" value="1"/>
</dbReference>
<evidence type="ECO:0000313" key="19">
    <source>
        <dbReference type="Proteomes" id="UP001589838"/>
    </source>
</evidence>
<dbReference type="Gene3D" id="1.10.287.130">
    <property type="match status" value="1"/>
</dbReference>
<dbReference type="PROSITE" id="PS50109">
    <property type="entry name" value="HIS_KIN"/>
    <property type="match status" value="1"/>
</dbReference>
<dbReference type="PANTHER" id="PTHR45453">
    <property type="entry name" value="PHOSPHATE REGULON SENSOR PROTEIN PHOR"/>
    <property type="match status" value="1"/>
</dbReference>
<dbReference type="SMART" id="SM00388">
    <property type="entry name" value="HisKA"/>
    <property type="match status" value="1"/>
</dbReference>